<comment type="caution">
    <text evidence="2">The sequence shown here is derived from an EMBL/GenBank/DDBJ whole genome shotgun (WGS) entry which is preliminary data.</text>
</comment>
<evidence type="ECO:0000313" key="3">
    <source>
        <dbReference type="Proteomes" id="UP001066276"/>
    </source>
</evidence>
<dbReference type="Proteomes" id="UP001066276">
    <property type="component" value="Chromosome 12"/>
</dbReference>
<evidence type="ECO:0000256" key="1">
    <source>
        <dbReference type="SAM" id="MobiDB-lite"/>
    </source>
</evidence>
<accession>A0AAV7KSC1</accession>
<proteinExistence type="predicted"/>
<feature type="region of interest" description="Disordered" evidence="1">
    <location>
        <begin position="83"/>
        <end position="154"/>
    </location>
</feature>
<name>A0AAV7KSC1_PLEWA</name>
<protein>
    <submittedName>
        <fullName evidence="2">Uncharacterized protein</fullName>
    </submittedName>
</protein>
<sequence length="154" mass="17212">MSECVPLPNAPVDVSALRVQWLVDPPWDCPDSGPCRVRGGSVTRFESGIHPAPWTLRWWSAPGAGIFHGALREDRCFLRVSRAMSAKRRKTPTQEEEKRLLTQEEKKSPTLKKEKREADPGGEEDNAETGGKRKRGPKGGTSDGEGEYQRTERD</sequence>
<evidence type="ECO:0000313" key="2">
    <source>
        <dbReference type="EMBL" id="KAJ1081592.1"/>
    </source>
</evidence>
<gene>
    <name evidence="2" type="ORF">NDU88_001771</name>
</gene>
<reference evidence="2" key="1">
    <citation type="journal article" date="2022" name="bioRxiv">
        <title>Sequencing and chromosome-scale assembly of the giantPleurodeles waltlgenome.</title>
        <authorList>
            <person name="Brown T."/>
            <person name="Elewa A."/>
            <person name="Iarovenko S."/>
            <person name="Subramanian E."/>
            <person name="Araus A.J."/>
            <person name="Petzold A."/>
            <person name="Susuki M."/>
            <person name="Suzuki K.-i.T."/>
            <person name="Hayashi T."/>
            <person name="Toyoda A."/>
            <person name="Oliveira C."/>
            <person name="Osipova E."/>
            <person name="Leigh N.D."/>
            <person name="Simon A."/>
            <person name="Yun M.H."/>
        </authorList>
    </citation>
    <scope>NUCLEOTIDE SEQUENCE</scope>
    <source>
        <strain evidence="2">20211129_DDA</strain>
        <tissue evidence="2">Liver</tissue>
    </source>
</reference>
<organism evidence="2 3">
    <name type="scientific">Pleurodeles waltl</name>
    <name type="common">Iberian ribbed newt</name>
    <dbReference type="NCBI Taxonomy" id="8319"/>
    <lineage>
        <taxon>Eukaryota</taxon>
        <taxon>Metazoa</taxon>
        <taxon>Chordata</taxon>
        <taxon>Craniata</taxon>
        <taxon>Vertebrata</taxon>
        <taxon>Euteleostomi</taxon>
        <taxon>Amphibia</taxon>
        <taxon>Batrachia</taxon>
        <taxon>Caudata</taxon>
        <taxon>Salamandroidea</taxon>
        <taxon>Salamandridae</taxon>
        <taxon>Pleurodelinae</taxon>
        <taxon>Pleurodeles</taxon>
    </lineage>
</organism>
<dbReference type="EMBL" id="JANPWB010000016">
    <property type="protein sequence ID" value="KAJ1081592.1"/>
    <property type="molecule type" value="Genomic_DNA"/>
</dbReference>
<keyword evidence="3" id="KW-1185">Reference proteome</keyword>
<dbReference type="AlphaFoldDB" id="A0AAV7KSC1"/>
<feature type="compositionally biased region" description="Basic and acidic residues" evidence="1">
    <location>
        <begin position="92"/>
        <end position="119"/>
    </location>
</feature>